<keyword evidence="6" id="KW-1185">Reference proteome</keyword>
<evidence type="ECO:0000256" key="2">
    <source>
        <dbReference type="ARBA" id="ARBA00023125"/>
    </source>
</evidence>
<evidence type="ECO:0000259" key="4">
    <source>
        <dbReference type="PROSITE" id="PS01124"/>
    </source>
</evidence>
<dbReference type="PANTHER" id="PTHR46796">
    <property type="entry name" value="HTH-TYPE TRANSCRIPTIONAL ACTIVATOR RHAS-RELATED"/>
    <property type="match status" value="1"/>
</dbReference>
<dbReference type="Gene3D" id="1.10.10.60">
    <property type="entry name" value="Homeodomain-like"/>
    <property type="match status" value="1"/>
</dbReference>
<evidence type="ECO:0000256" key="3">
    <source>
        <dbReference type="ARBA" id="ARBA00023163"/>
    </source>
</evidence>
<sequence length="321" mass="34911">MPAVLVDTDDLGVAEAALTAHYAKIRMSAVAAPSARTRITSAEIGKVAAQRIEFGFSFRYDIDPLEKLAICLVEAGAVEQRLPGRSPETGGPGDVVACGVHDDLPFSGSVRAGRFSQLFLDRTLFDEVAAAAPRDDGAPIRLTALQPVSAQANAHLAGLIAYVRDNVATDPFVAEHPMVTSAVQRYVAASVLSAFPNTALLDPTAADRRDSTPVLLQRAISFIDDNAERDISLTDIAQAVYVTPRALQYMFRKHRDCTPTEYLRRVRLHHAHLDLITGNRASTTVAQIARKWGFLHTSRFSVYYRQAYGQSPHVTLRGESG</sequence>
<dbReference type="PANTHER" id="PTHR46796:SF12">
    <property type="entry name" value="HTH-TYPE DNA-BINDING TRANSCRIPTIONAL ACTIVATOR EUTR"/>
    <property type="match status" value="1"/>
</dbReference>
<dbReference type="SMART" id="SM00342">
    <property type="entry name" value="HTH_ARAC"/>
    <property type="match status" value="1"/>
</dbReference>
<dbReference type="RefSeq" id="WP_036398186.1">
    <property type="nucleotide sequence ID" value="NZ_CCBB010000001.1"/>
</dbReference>
<keyword evidence="1" id="KW-0805">Transcription regulation</keyword>
<keyword evidence="3" id="KW-0804">Transcription</keyword>
<dbReference type="GO" id="GO:0003700">
    <property type="term" value="F:DNA-binding transcription factor activity"/>
    <property type="evidence" value="ECO:0007669"/>
    <property type="project" value="InterPro"/>
</dbReference>
<organism evidence="5 6">
    <name type="scientific">Mycolicibacterium cosmeticum</name>
    <dbReference type="NCBI Taxonomy" id="258533"/>
    <lineage>
        <taxon>Bacteria</taxon>
        <taxon>Bacillati</taxon>
        <taxon>Actinomycetota</taxon>
        <taxon>Actinomycetes</taxon>
        <taxon>Mycobacteriales</taxon>
        <taxon>Mycobacteriaceae</taxon>
        <taxon>Mycolicibacterium</taxon>
    </lineage>
</organism>
<proteinExistence type="predicted"/>
<dbReference type="InterPro" id="IPR009057">
    <property type="entry name" value="Homeodomain-like_sf"/>
</dbReference>
<dbReference type="eggNOG" id="COG2207">
    <property type="taxonomic scope" value="Bacteria"/>
</dbReference>
<reference evidence="5" key="2">
    <citation type="submission" date="2014-03" db="EMBL/GenBank/DDBJ databases">
        <authorList>
            <person name="Urmite Genomes"/>
        </authorList>
    </citation>
    <scope>NUCLEOTIDE SEQUENCE</scope>
    <source>
        <strain evidence="5">DSM 44829</strain>
    </source>
</reference>
<dbReference type="SUPFAM" id="SSF46689">
    <property type="entry name" value="Homeodomain-like"/>
    <property type="match status" value="2"/>
</dbReference>
<dbReference type="EMBL" id="CCBB010000001">
    <property type="protein sequence ID" value="CDO05425.1"/>
    <property type="molecule type" value="Genomic_DNA"/>
</dbReference>
<evidence type="ECO:0000256" key="1">
    <source>
        <dbReference type="ARBA" id="ARBA00023015"/>
    </source>
</evidence>
<accession>W9BG41</accession>
<dbReference type="Pfam" id="PF12833">
    <property type="entry name" value="HTH_18"/>
    <property type="match status" value="1"/>
</dbReference>
<dbReference type="PROSITE" id="PS01124">
    <property type="entry name" value="HTH_ARAC_FAMILY_2"/>
    <property type="match status" value="1"/>
</dbReference>
<dbReference type="InterPro" id="IPR050204">
    <property type="entry name" value="AraC_XylS_family_regulators"/>
</dbReference>
<dbReference type="PROSITE" id="PS00041">
    <property type="entry name" value="HTH_ARAC_FAMILY_1"/>
    <property type="match status" value="1"/>
</dbReference>
<evidence type="ECO:0000313" key="6">
    <source>
        <dbReference type="Proteomes" id="UP000028870"/>
    </source>
</evidence>
<dbReference type="GO" id="GO:0043565">
    <property type="term" value="F:sequence-specific DNA binding"/>
    <property type="evidence" value="ECO:0007669"/>
    <property type="project" value="InterPro"/>
</dbReference>
<dbReference type="InterPro" id="IPR018060">
    <property type="entry name" value="HTH_AraC"/>
</dbReference>
<keyword evidence="2" id="KW-0238">DNA-binding</keyword>
<name>W9BG41_MYCCO</name>
<reference evidence="5" key="1">
    <citation type="submission" date="2014-03" db="EMBL/GenBank/DDBJ databases">
        <title>Draft Genome Sequence of Mycobacterium cosmeticum DSM 44829.</title>
        <authorList>
            <person name="Croce O."/>
            <person name="Robert C."/>
            <person name="Raoult D."/>
            <person name="Drancourt M."/>
        </authorList>
    </citation>
    <scope>NUCLEOTIDE SEQUENCE [LARGE SCALE GENOMIC DNA]</scope>
    <source>
        <strain evidence="5">DSM 44829</strain>
    </source>
</reference>
<dbReference type="AlphaFoldDB" id="W9BG41"/>
<feature type="domain" description="HTH araC/xylS-type" evidence="4">
    <location>
        <begin position="217"/>
        <end position="318"/>
    </location>
</feature>
<gene>
    <name evidence="5" type="ORF">BN977_00194</name>
</gene>
<comment type="caution">
    <text evidence="5">The sequence shown here is derived from an EMBL/GenBank/DDBJ whole genome shotgun (WGS) entry which is preliminary data.</text>
</comment>
<dbReference type="Proteomes" id="UP000028870">
    <property type="component" value="Unassembled WGS sequence"/>
</dbReference>
<dbReference type="OrthoDB" id="5464689at2"/>
<evidence type="ECO:0000313" key="5">
    <source>
        <dbReference type="EMBL" id="CDO05425.1"/>
    </source>
</evidence>
<dbReference type="InterPro" id="IPR018062">
    <property type="entry name" value="HTH_AraC-typ_CS"/>
</dbReference>
<dbReference type="STRING" id="258533.BN977_00194"/>
<protein>
    <submittedName>
        <fullName evidence="5">Helix-turn-helix domain-containing protein</fullName>
    </submittedName>
</protein>